<organism evidence="5 6">
    <name type="scientific">Peptoclostridium litorale DSM 5388</name>
    <dbReference type="NCBI Taxonomy" id="1121324"/>
    <lineage>
        <taxon>Bacteria</taxon>
        <taxon>Bacillati</taxon>
        <taxon>Bacillota</taxon>
        <taxon>Clostridia</taxon>
        <taxon>Peptostreptococcales</taxon>
        <taxon>Peptoclostridiaceae</taxon>
        <taxon>Peptoclostridium</taxon>
    </lineage>
</organism>
<dbReference type="Pfam" id="PF00437">
    <property type="entry name" value="T2SSE"/>
    <property type="match status" value="1"/>
</dbReference>
<gene>
    <name evidence="5" type="primary">outE2</name>
    <name evidence="5" type="ORF">CLIT_23c02530</name>
</gene>
<comment type="caution">
    <text evidence="5">The sequence shown here is derived from an EMBL/GenBank/DDBJ whole genome shotgun (WGS) entry which is preliminary data.</text>
</comment>
<dbReference type="RefSeq" id="WP_052636382.1">
    <property type="nucleotide sequence ID" value="NZ_JJMM01000026.1"/>
</dbReference>
<dbReference type="InterPro" id="IPR001482">
    <property type="entry name" value="T2SS/T4SS_dom"/>
</dbReference>
<name>A0A069RAA5_PEPLI</name>
<dbReference type="EMBL" id="JJMM01000026">
    <property type="protein sequence ID" value="KDR93981.1"/>
    <property type="molecule type" value="Genomic_DNA"/>
</dbReference>
<evidence type="ECO:0000259" key="4">
    <source>
        <dbReference type="PROSITE" id="PS00662"/>
    </source>
</evidence>
<dbReference type="FunFam" id="3.40.50.300:FF:000398">
    <property type="entry name" value="Type IV pilus assembly ATPase PilB"/>
    <property type="match status" value="1"/>
</dbReference>
<dbReference type="Gene3D" id="3.40.50.300">
    <property type="entry name" value="P-loop containing nucleotide triphosphate hydrolases"/>
    <property type="match status" value="1"/>
</dbReference>
<protein>
    <submittedName>
        <fullName evidence="5">Type II secretion system protein E</fullName>
    </submittedName>
</protein>
<keyword evidence="2" id="KW-0547">Nucleotide-binding</keyword>
<reference evidence="5 6" key="1">
    <citation type="submission" date="2014-03" db="EMBL/GenBank/DDBJ databases">
        <title>Genome sequence of Clostridium litorale W6, DSM 5388.</title>
        <authorList>
            <person name="Poehlein A."/>
            <person name="Jagirdar A."/>
            <person name="Khonsari B."/>
            <person name="Chibani C.M."/>
            <person name="Gutierrez Gutierrez D.A."/>
            <person name="Davydova E."/>
            <person name="Alghaithi H.S."/>
            <person name="Nair K.P."/>
            <person name="Dhamotharan K."/>
            <person name="Chandran L."/>
            <person name="G W."/>
            <person name="Daniel R."/>
        </authorList>
    </citation>
    <scope>NUCLEOTIDE SEQUENCE [LARGE SCALE GENOMIC DNA]</scope>
    <source>
        <strain evidence="5 6">W6</strain>
    </source>
</reference>
<dbReference type="AlphaFoldDB" id="A0A069RAA5"/>
<dbReference type="PANTHER" id="PTHR30258:SF2">
    <property type="entry name" value="COMG OPERON PROTEIN 1"/>
    <property type="match status" value="1"/>
</dbReference>
<dbReference type="eggNOG" id="COG2804">
    <property type="taxonomic scope" value="Bacteria"/>
</dbReference>
<dbReference type="SMART" id="SM00382">
    <property type="entry name" value="AAA"/>
    <property type="match status" value="1"/>
</dbReference>
<dbReference type="PROSITE" id="PS00662">
    <property type="entry name" value="T2SP_E"/>
    <property type="match status" value="1"/>
</dbReference>
<evidence type="ECO:0000256" key="1">
    <source>
        <dbReference type="ARBA" id="ARBA00006611"/>
    </source>
</evidence>
<keyword evidence="6" id="KW-1185">Reference proteome</keyword>
<dbReference type="InterPro" id="IPR027417">
    <property type="entry name" value="P-loop_NTPase"/>
</dbReference>
<dbReference type="Gene3D" id="3.30.450.90">
    <property type="match status" value="1"/>
</dbReference>
<evidence type="ECO:0000313" key="5">
    <source>
        <dbReference type="EMBL" id="KDR93981.1"/>
    </source>
</evidence>
<dbReference type="GO" id="GO:0016887">
    <property type="term" value="F:ATP hydrolysis activity"/>
    <property type="evidence" value="ECO:0007669"/>
    <property type="project" value="TreeGrafter"/>
</dbReference>
<dbReference type="GO" id="GO:0005886">
    <property type="term" value="C:plasma membrane"/>
    <property type="evidence" value="ECO:0007669"/>
    <property type="project" value="TreeGrafter"/>
</dbReference>
<dbReference type="SUPFAM" id="SSF52540">
    <property type="entry name" value="P-loop containing nucleoside triphosphate hydrolases"/>
    <property type="match status" value="1"/>
</dbReference>
<dbReference type="Proteomes" id="UP000027946">
    <property type="component" value="Unassembled WGS sequence"/>
</dbReference>
<dbReference type="InterPro" id="IPR003593">
    <property type="entry name" value="AAA+_ATPase"/>
</dbReference>
<evidence type="ECO:0000256" key="2">
    <source>
        <dbReference type="ARBA" id="ARBA00022741"/>
    </source>
</evidence>
<sequence length="410" mass="45424">MDGTKYAREHACLEKFSENIFEYGEGYAVNVLNELIEQGIEKRASDIHINPKSDHVELRFRIDGSLRLISNIAADKITSIISRLKVISDMDIAENRLPQDGRCMFEYKGKRFDLRAATVPTIFGEKAVIRILDKSNLGYSIETLGMSIAELERIKKSIGGSSGMILVSGPTGSGKTTTIYSILKHMNPENKNILTIEDPVEYIVENASQIQVNKSKGLDFATGLRSIIRSDPDIIMVGEIRDAETAQIAARAAMTGHLVLSSIHTNDSASAVTRLVEMGIHPFMVASSLRCVVAQRLVKKACQNCKQEYRLPNEELTFFGIEDHCDCAFTRGQGCEKCFGTGYLGRVGVYEVMAIDSNIRDSINRGESDAQIKRIAVENGMKTILENSVRLVRNGITTFDEIAVFLNDKV</sequence>
<dbReference type="GO" id="GO:0005524">
    <property type="term" value="F:ATP binding"/>
    <property type="evidence" value="ECO:0007669"/>
    <property type="project" value="UniProtKB-KW"/>
</dbReference>
<proteinExistence type="inferred from homology"/>
<accession>A0A069RAA5</accession>
<feature type="domain" description="Bacterial type II secretion system protein E" evidence="4">
    <location>
        <begin position="228"/>
        <end position="242"/>
    </location>
</feature>
<evidence type="ECO:0000256" key="3">
    <source>
        <dbReference type="ARBA" id="ARBA00022840"/>
    </source>
</evidence>
<dbReference type="CDD" id="cd01129">
    <property type="entry name" value="PulE-GspE-like"/>
    <property type="match status" value="1"/>
</dbReference>
<dbReference type="PANTHER" id="PTHR30258">
    <property type="entry name" value="TYPE II SECRETION SYSTEM PROTEIN GSPE-RELATED"/>
    <property type="match status" value="1"/>
</dbReference>
<keyword evidence="3" id="KW-0067">ATP-binding</keyword>
<evidence type="ECO:0000313" key="6">
    <source>
        <dbReference type="Proteomes" id="UP000027946"/>
    </source>
</evidence>
<comment type="similarity">
    <text evidence="1">Belongs to the GSP E family.</text>
</comment>
<dbReference type="STRING" id="1121324.CLIT_23c02530"/>